<name>A0AAW9KPR2_CLOPF</name>
<dbReference type="EMBL" id="WNUR01001829">
    <property type="protein sequence ID" value="MDZ7543943.1"/>
    <property type="molecule type" value="Genomic_DNA"/>
</dbReference>
<organism evidence="2 3">
    <name type="scientific">Clostridium perfringens</name>
    <dbReference type="NCBI Taxonomy" id="1502"/>
    <lineage>
        <taxon>Bacteria</taxon>
        <taxon>Bacillati</taxon>
        <taxon>Bacillota</taxon>
        <taxon>Clostridia</taxon>
        <taxon>Eubacteriales</taxon>
        <taxon>Clostridiaceae</taxon>
        <taxon>Clostridium</taxon>
    </lineage>
</organism>
<keyword evidence="2" id="KW-0808">Transferase</keyword>
<dbReference type="Proteomes" id="UP001288944">
    <property type="component" value="Unassembled WGS sequence"/>
</dbReference>
<accession>A0AAW9KPR2</accession>
<dbReference type="AlphaFoldDB" id="A0AAW9KPR2"/>
<proteinExistence type="predicted"/>
<evidence type="ECO:0000313" key="3">
    <source>
        <dbReference type="Proteomes" id="UP001288944"/>
    </source>
</evidence>
<dbReference type="Gene3D" id="3.30.70.1170">
    <property type="entry name" value="Sun protein, domain 3"/>
    <property type="match status" value="1"/>
</dbReference>
<dbReference type="GO" id="GO:0032259">
    <property type="term" value="P:methylation"/>
    <property type="evidence" value="ECO:0007669"/>
    <property type="project" value="UniProtKB-KW"/>
</dbReference>
<gene>
    <name evidence="2" type="ORF">GNF83_22835</name>
</gene>
<evidence type="ECO:0000313" key="2">
    <source>
        <dbReference type="EMBL" id="MDZ7543943.1"/>
    </source>
</evidence>
<dbReference type="Pfam" id="PF17125">
    <property type="entry name" value="Methyltr_RsmF_N"/>
    <property type="match status" value="1"/>
</dbReference>
<protein>
    <submittedName>
        <fullName evidence="2">RNA methyltransferase</fullName>
    </submittedName>
</protein>
<dbReference type="InterPro" id="IPR031341">
    <property type="entry name" value="Methyltr_RsmF_N"/>
</dbReference>
<sequence>MIARPTAFVEAMKHRRGEQYSAFVNSYNEEPAPGLRINTIKLDMDKVAVVMPERTE</sequence>
<evidence type="ECO:0000259" key="1">
    <source>
        <dbReference type="Pfam" id="PF17125"/>
    </source>
</evidence>
<reference evidence="2" key="1">
    <citation type="submission" date="2019-11" db="EMBL/GenBank/DDBJ databases">
        <title>Characterization of Clostridium perfringens isolates from swine manure treated agricultural soils.</title>
        <authorList>
            <person name="Wushke S.T."/>
        </authorList>
    </citation>
    <scope>NUCLEOTIDE SEQUENCE</scope>
    <source>
        <strain evidence="2">X62</strain>
    </source>
</reference>
<feature type="domain" description="Ribosomal RNA small subunit methyltransferase F N-terminal" evidence="1">
    <location>
        <begin position="5"/>
        <end position="52"/>
    </location>
</feature>
<keyword evidence="2" id="KW-0489">Methyltransferase</keyword>
<dbReference type="GO" id="GO:0008168">
    <property type="term" value="F:methyltransferase activity"/>
    <property type="evidence" value="ECO:0007669"/>
    <property type="project" value="UniProtKB-KW"/>
</dbReference>
<comment type="caution">
    <text evidence="2">The sequence shown here is derived from an EMBL/GenBank/DDBJ whole genome shotgun (WGS) entry which is preliminary data.</text>
</comment>
<feature type="non-terminal residue" evidence="2">
    <location>
        <position position="56"/>
    </location>
</feature>